<evidence type="ECO:0000313" key="5">
    <source>
        <dbReference type="Proteomes" id="UP000790580"/>
    </source>
</evidence>
<dbReference type="EMBL" id="JAHQCR010000072">
    <property type="protein sequence ID" value="MBU9723221.1"/>
    <property type="molecule type" value="Genomic_DNA"/>
</dbReference>
<dbReference type="RefSeq" id="WP_088076723.1">
    <property type="nucleotide sequence ID" value="NZ_JAHQCR010000072.1"/>
</dbReference>
<protein>
    <submittedName>
        <fullName evidence="4">Zinc ABC transporter substrate-binding protein</fullName>
    </submittedName>
</protein>
<keyword evidence="5" id="KW-1185">Reference proteome</keyword>
<feature type="coiled-coil region" evidence="1">
    <location>
        <begin position="251"/>
        <end position="278"/>
    </location>
</feature>
<evidence type="ECO:0000256" key="3">
    <source>
        <dbReference type="SAM" id="SignalP"/>
    </source>
</evidence>
<name>A0ABS6JXA4_9BACI</name>
<keyword evidence="1" id="KW-0175">Coiled coil</keyword>
<dbReference type="PANTHER" id="PTHR42953:SF8">
    <property type="entry name" value="ZINT DOMAIN-CONTAINING PROTEIN"/>
    <property type="match status" value="1"/>
</dbReference>
<dbReference type="InterPro" id="IPR006127">
    <property type="entry name" value="ZnuA-like"/>
</dbReference>
<evidence type="ECO:0000313" key="4">
    <source>
        <dbReference type="EMBL" id="MBU9723221.1"/>
    </source>
</evidence>
<dbReference type="Gene3D" id="3.40.50.1980">
    <property type="entry name" value="Nitrogenase molybdenum iron protein domain"/>
    <property type="match status" value="3"/>
</dbReference>
<dbReference type="SUPFAM" id="SSF53807">
    <property type="entry name" value="Helical backbone' metal receptor"/>
    <property type="match status" value="1"/>
</dbReference>
<evidence type="ECO:0000256" key="2">
    <source>
        <dbReference type="SAM" id="MobiDB-lite"/>
    </source>
</evidence>
<accession>A0ABS6JXA4</accession>
<sequence>MKRILVLFIVLFAFILTACGQDTGQEENVSEAEENEAGQDLETEEPVAAEEDPIDPLKVYTTLFPLEDFTNKIGGEYVEVENIIPAGVDAHSFEPTANQMMDIAMGDIFIYNGAGFEVFAERIKDSVESHDVYVLTAADGIELIGYDHDHDHGHGHDDDHAHGHEDDHGHGHDDDHGHGHEDDHGHSHDDDHDHGHDDDHGHEDDGDHDHGHDQGHSHGEEDPHVWLDPIRAIQIAENIKKTLVELQPDGESVFNENFEELKAQLEELDQEFLDMSQSITKDTIVVSHAGYGYWEDRYDIHQVGITGISPTNEPSIAQLRELIDYIEDNGISHIMFEQNIPANIAETVREEVGAEALWLHNLESLTKEEVEAGEDYFSLMRKNIETLRTALQ</sequence>
<gene>
    <name evidence="4" type="ORF">KS407_17520</name>
</gene>
<dbReference type="Proteomes" id="UP000790580">
    <property type="component" value="Unassembled WGS sequence"/>
</dbReference>
<feature type="region of interest" description="Disordered" evidence="2">
    <location>
        <begin position="148"/>
        <end position="223"/>
    </location>
</feature>
<reference evidence="4 5" key="1">
    <citation type="submission" date="2021-06" db="EMBL/GenBank/DDBJ databases">
        <title>Bacillus sp. RD4P76, an endophyte from a halophyte.</title>
        <authorList>
            <person name="Sun J.-Q."/>
        </authorList>
    </citation>
    <scope>NUCLEOTIDE SEQUENCE [LARGE SCALE GENOMIC DNA]</scope>
    <source>
        <strain evidence="4 5">JCM 17098</strain>
    </source>
</reference>
<feature type="signal peptide" evidence="3">
    <location>
        <begin position="1"/>
        <end position="20"/>
    </location>
</feature>
<dbReference type="PANTHER" id="PTHR42953">
    <property type="entry name" value="HIGH-AFFINITY ZINC UPTAKE SYSTEM PROTEIN ZNUA-RELATED"/>
    <property type="match status" value="1"/>
</dbReference>
<evidence type="ECO:0000256" key="1">
    <source>
        <dbReference type="SAM" id="Coils"/>
    </source>
</evidence>
<organism evidence="4 5">
    <name type="scientific">Evansella alkalicola</name>
    <dbReference type="NCBI Taxonomy" id="745819"/>
    <lineage>
        <taxon>Bacteria</taxon>
        <taxon>Bacillati</taxon>
        <taxon>Bacillota</taxon>
        <taxon>Bacilli</taxon>
        <taxon>Bacillales</taxon>
        <taxon>Bacillaceae</taxon>
        <taxon>Evansella</taxon>
    </lineage>
</organism>
<proteinExistence type="predicted"/>
<dbReference type="InterPro" id="IPR050492">
    <property type="entry name" value="Bact_metal-bind_prot9"/>
</dbReference>
<comment type="caution">
    <text evidence="4">The sequence shown here is derived from an EMBL/GenBank/DDBJ whole genome shotgun (WGS) entry which is preliminary data.</text>
</comment>
<keyword evidence="3" id="KW-0732">Signal</keyword>
<dbReference type="PRINTS" id="PR00691">
    <property type="entry name" value="ADHESINB"/>
</dbReference>
<feature type="region of interest" description="Disordered" evidence="2">
    <location>
        <begin position="25"/>
        <end position="50"/>
    </location>
</feature>
<feature type="chain" id="PRO_5046544451" evidence="3">
    <location>
        <begin position="21"/>
        <end position="392"/>
    </location>
</feature>
<dbReference type="PROSITE" id="PS51257">
    <property type="entry name" value="PROKAR_LIPOPROTEIN"/>
    <property type="match status" value="1"/>
</dbReference>
<dbReference type="Pfam" id="PF01297">
    <property type="entry name" value="ZnuA"/>
    <property type="match status" value="1"/>
</dbReference>
<dbReference type="InterPro" id="IPR006129">
    <property type="entry name" value="AdhesinB"/>
</dbReference>